<dbReference type="CDD" id="cd00093">
    <property type="entry name" value="HTH_XRE"/>
    <property type="match status" value="1"/>
</dbReference>
<evidence type="ECO:0000313" key="5">
    <source>
        <dbReference type="EMBL" id="RKR63529.1"/>
    </source>
</evidence>
<reference evidence="5 6" key="1">
    <citation type="submission" date="2018-10" db="EMBL/GenBank/DDBJ databases">
        <title>Genomic Encyclopedia of Type Strains, Phase IV (KMG-IV): sequencing the most valuable type-strain genomes for metagenomic binning, comparative biology and taxonomic classification.</title>
        <authorList>
            <person name="Goeker M."/>
        </authorList>
    </citation>
    <scope>NUCLEOTIDE SEQUENCE [LARGE SCALE GENOMIC DNA]</scope>
    <source>
        <strain evidence="5 6">DSM 5079</strain>
    </source>
</reference>
<dbReference type="SUPFAM" id="SSF47413">
    <property type="entry name" value="lambda repressor-like DNA-binding domains"/>
    <property type="match status" value="1"/>
</dbReference>
<dbReference type="PANTHER" id="PTHR36511:SF3">
    <property type="entry name" value="ANTITOXIN HIGA-2"/>
    <property type="match status" value="1"/>
</dbReference>
<evidence type="ECO:0000256" key="3">
    <source>
        <dbReference type="ARBA" id="ARBA00023163"/>
    </source>
</evidence>
<dbReference type="PROSITE" id="PS50943">
    <property type="entry name" value="HTH_CROC1"/>
    <property type="match status" value="1"/>
</dbReference>
<evidence type="ECO:0000256" key="2">
    <source>
        <dbReference type="ARBA" id="ARBA00023125"/>
    </source>
</evidence>
<comment type="caution">
    <text evidence="5">The sequence shown here is derived from an EMBL/GenBank/DDBJ whole genome shotgun (WGS) entry which is preliminary data.</text>
</comment>
<accession>A0ABX9RYG2</accession>
<dbReference type="InterPro" id="IPR010982">
    <property type="entry name" value="Lambda_DNA-bd_dom_sf"/>
</dbReference>
<dbReference type="InterPro" id="IPR001387">
    <property type="entry name" value="Cro/C1-type_HTH"/>
</dbReference>
<sequence length="98" mass="10876">MQDSFFDDLLTSVNQMAAIEKGDVQPAAEQIHHHAIPDVKKLRTSMGMKQAEFAKAVGASVGLVQSWELHRRIPTGIALKVLNVLEKEPRFIEVLKAV</sequence>
<evidence type="ECO:0000313" key="6">
    <source>
        <dbReference type="Proteomes" id="UP000267341"/>
    </source>
</evidence>
<protein>
    <submittedName>
        <fullName evidence="5">Transcriptional regulator</fullName>
    </submittedName>
</protein>
<keyword evidence="1" id="KW-0805">Transcription regulation</keyword>
<dbReference type="InterPro" id="IPR052359">
    <property type="entry name" value="HTH-type_reg/antitoxin"/>
</dbReference>
<dbReference type="InterPro" id="IPR047761">
    <property type="entry name" value="NadS-like"/>
</dbReference>
<dbReference type="GeneID" id="66902271"/>
<keyword evidence="2" id="KW-0238">DNA-binding</keyword>
<dbReference type="RefSeq" id="WP_006821069.1">
    <property type="nucleotide sequence ID" value="NZ_CABKQJ010000016.1"/>
</dbReference>
<proteinExistence type="predicted"/>
<dbReference type="PANTHER" id="PTHR36511">
    <property type="entry name" value="MERR FAMILY BACTERIAL REGULATORY PROTEIN"/>
    <property type="match status" value="1"/>
</dbReference>
<dbReference type="SMART" id="SM00530">
    <property type="entry name" value="HTH_XRE"/>
    <property type="match status" value="1"/>
</dbReference>
<dbReference type="Gene3D" id="1.10.260.40">
    <property type="entry name" value="lambda repressor-like DNA-binding domains"/>
    <property type="match status" value="1"/>
</dbReference>
<dbReference type="EMBL" id="RBIZ01000003">
    <property type="protein sequence ID" value="RKR63529.1"/>
    <property type="molecule type" value="Genomic_DNA"/>
</dbReference>
<keyword evidence="3" id="KW-0804">Transcription</keyword>
<organism evidence="5 6">
    <name type="scientific">Yokenella regensburgei</name>
    <dbReference type="NCBI Taxonomy" id="158877"/>
    <lineage>
        <taxon>Bacteria</taxon>
        <taxon>Pseudomonadati</taxon>
        <taxon>Pseudomonadota</taxon>
        <taxon>Gammaproteobacteria</taxon>
        <taxon>Enterobacterales</taxon>
        <taxon>Enterobacteriaceae</taxon>
        <taxon>Yokenella</taxon>
    </lineage>
</organism>
<keyword evidence="6" id="KW-1185">Reference proteome</keyword>
<dbReference type="NCBIfam" id="NF041265">
    <property type="entry name" value="NadS"/>
    <property type="match status" value="1"/>
</dbReference>
<dbReference type="Proteomes" id="UP000267341">
    <property type="component" value="Unassembled WGS sequence"/>
</dbReference>
<evidence type="ECO:0000256" key="1">
    <source>
        <dbReference type="ARBA" id="ARBA00023015"/>
    </source>
</evidence>
<evidence type="ECO:0000259" key="4">
    <source>
        <dbReference type="PROSITE" id="PS50943"/>
    </source>
</evidence>
<gene>
    <name evidence="5" type="ORF">C7387_0181</name>
</gene>
<dbReference type="Pfam" id="PF01381">
    <property type="entry name" value="HTH_3"/>
    <property type="match status" value="1"/>
</dbReference>
<name>A0ABX9RYG2_9ENTR</name>
<feature type="domain" description="HTH cro/C1-type" evidence="4">
    <location>
        <begin position="39"/>
        <end position="92"/>
    </location>
</feature>